<name>A0A0C2JWQ4_THEKT</name>
<dbReference type="Pfam" id="PF00078">
    <property type="entry name" value="RVT_1"/>
    <property type="match status" value="1"/>
</dbReference>
<protein>
    <recommendedName>
        <fullName evidence="1">Reverse transcriptase domain-containing protein</fullName>
    </recommendedName>
</protein>
<dbReference type="Proteomes" id="UP000031668">
    <property type="component" value="Unassembled WGS sequence"/>
</dbReference>
<dbReference type="SUPFAM" id="SSF56672">
    <property type="entry name" value="DNA/RNA polymerases"/>
    <property type="match status" value="1"/>
</dbReference>
<reference evidence="2 3" key="1">
    <citation type="journal article" date="2014" name="Genome Biol. Evol.">
        <title>The genome of the myxosporean Thelohanellus kitauei shows adaptations to nutrient acquisition within its fish host.</title>
        <authorList>
            <person name="Yang Y."/>
            <person name="Xiong J."/>
            <person name="Zhou Z."/>
            <person name="Huo F."/>
            <person name="Miao W."/>
            <person name="Ran C."/>
            <person name="Liu Y."/>
            <person name="Zhang J."/>
            <person name="Feng J."/>
            <person name="Wang M."/>
            <person name="Wang M."/>
            <person name="Wang L."/>
            <person name="Yao B."/>
        </authorList>
    </citation>
    <scope>NUCLEOTIDE SEQUENCE [LARGE SCALE GENOMIC DNA]</scope>
    <source>
        <strain evidence="2">Wuqing</strain>
    </source>
</reference>
<dbReference type="Gene3D" id="3.30.70.270">
    <property type="match status" value="2"/>
</dbReference>
<keyword evidence="3" id="KW-1185">Reference proteome</keyword>
<dbReference type="PANTHER" id="PTHR37984:SF5">
    <property type="entry name" value="PROTEIN NYNRIN-LIKE"/>
    <property type="match status" value="1"/>
</dbReference>
<dbReference type="InterPro" id="IPR043128">
    <property type="entry name" value="Rev_trsase/Diguanyl_cyclase"/>
</dbReference>
<accession>A0A0C2JWQ4</accession>
<gene>
    <name evidence="2" type="ORF">RF11_15610</name>
</gene>
<sequence>MRLPHFKRLVDTIYEELPFFCAYLDDIVTFSNDRDEHLEHILRVLSCLRQAKVKLNLKKCEIGNGKIQFSAPSSAKDVQRFIGTCVGYQKFIKNFSEICLPLYDLTKKNNVPRLSHIRRYSLFQLKCDALHDAMGYALSQFINEDEYPITFGSNKTVAPLPPVKAFSHNYRSQLLHLLNVHERYPRQEGKIVDASLPVRFRNQIQSIRRNWDTSGLPHFVLFKRISLIFN</sequence>
<proteinExistence type="predicted"/>
<evidence type="ECO:0000259" key="1">
    <source>
        <dbReference type="Pfam" id="PF00078"/>
    </source>
</evidence>
<dbReference type="EMBL" id="JWZT01000607">
    <property type="protein sequence ID" value="KII73908.1"/>
    <property type="molecule type" value="Genomic_DNA"/>
</dbReference>
<dbReference type="PANTHER" id="PTHR37984">
    <property type="entry name" value="PROTEIN CBG26694"/>
    <property type="match status" value="1"/>
</dbReference>
<feature type="domain" description="Reverse transcriptase" evidence="1">
    <location>
        <begin position="6"/>
        <end position="66"/>
    </location>
</feature>
<comment type="caution">
    <text evidence="2">The sequence shown here is derived from an EMBL/GenBank/DDBJ whole genome shotgun (WGS) entry which is preliminary data.</text>
</comment>
<dbReference type="InterPro" id="IPR000477">
    <property type="entry name" value="RT_dom"/>
</dbReference>
<evidence type="ECO:0000313" key="3">
    <source>
        <dbReference type="Proteomes" id="UP000031668"/>
    </source>
</evidence>
<organism evidence="2 3">
    <name type="scientific">Thelohanellus kitauei</name>
    <name type="common">Myxosporean</name>
    <dbReference type="NCBI Taxonomy" id="669202"/>
    <lineage>
        <taxon>Eukaryota</taxon>
        <taxon>Metazoa</taxon>
        <taxon>Cnidaria</taxon>
        <taxon>Myxozoa</taxon>
        <taxon>Myxosporea</taxon>
        <taxon>Bivalvulida</taxon>
        <taxon>Platysporina</taxon>
        <taxon>Myxobolidae</taxon>
        <taxon>Thelohanellus</taxon>
    </lineage>
</organism>
<dbReference type="InterPro" id="IPR050951">
    <property type="entry name" value="Retrovirus_Pol_polyprotein"/>
</dbReference>
<evidence type="ECO:0000313" key="2">
    <source>
        <dbReference type="EMBL" id="KII73908.1"/>
    </source>
</evidence>
<dbReference type="InterPro" id="IPR043502">
    <property type="entry name" value="DNA/RNA_pol_sf"/>
</dbReference>
<dbReference type="OrthoDB" id="41323at2759"/>
<dbReference type="AlphaFoldDB" id="A0A0C2JWQ4"/>